<dbReference type="InterPro" id="IPR013087">
    <property type="entry name" value="Znf_C2H2_type"/>
</dbReference>
<feature type="compositionally biased region" description="Gly residues" evidence="2">
    <location>
        <begin position="39"/>
        <end position="52"/>
    </location>
</feature>
<protein>
    <submittedName>
        <fullName evidence="4">Longitudinals lacking protein, isoform G</fullName>
    </submittedName>
</protein>
<accession>A0AAE1H611</accession>
<comment type="caution">
    <text evidence="4">The sequence shown here is derived from an EMBL/GenBank/DDBJ whole genome shotgun (WGS) entry which is preliminary data.</text>
</comment>
<keyword evidence="5" id="KW-1185">Reference proteome</keyword>
<evidence type="ECO:0000256" key="1">
    <source>
        <dbReference type="PROSITE-ProRule" id="PRU00042"/>
    </source>
</evidence>
<evidence type="ECO:0000259" key="3">
    <source>
        <dbReference type="PROSITE" id="PS50157"/>
    </source>
</evidence>
<name>A0AAE1H611_9NEOP</name>
<dbReference type="InterPro" id="IPR036236">
    <property type="entry name" value="Znf_C2H2_sf"/>
</dbReference>
<keyword evidence="1" id="KW-0862">Zinc</keyword>
<reference evidence="4" key="1">
    <citation type="submission" date="2021-07" db="EMBL/GenBank/DDBJ databases">
        <authorList>
            <person name="Catto M.A."/>
            <person name="Jacobson A."/>
            <person name="Kennedy G."/>
            <person name="Labadie P."/>
            <person name="Hunt B.G."/>
            <person name="Srinivasan R."/>
        </authorList>
    </citation>
    <scope>NUCLEOTIDE SEQUENCE</scope>
    <source>
        <strain evidence="4">PL_HMW_Pooled</strain>
        <tissue evidence="4">Head</tissue>
    </source>
</reference>
<dbReference type="SMART" id="SM00355">
    <property type="entry name" value="ZnF_C2H2"/>
    <property type="match status" value="2"/>
</dbReference>
<keyword evidence="1" id="KW-0863">Zinc-finger</keyword>
<dbReference type="Proteomes" id="UP001219518">
    <property type="component" value="Unassembled WGS sequence"/>
</dbReference>
<feature type="domain" description="C2H2-type" evidence="3">
    <location>
        <begin position="83"/>
        <end position="110"/>
    </location>
</feature>
<evidence type="ECO:0000313" key="5">
    <source>
        <dbReference type="Proteomes" id="UP001219518"/>
    </source>
</evidence>
<sequence length="150" mass="16329">MKAAVDVGPVPLSAWLEQIQGRRIKNEGEATSPATRGAHPGGGGGVGSGGGGGGALLDVDGIINRLKSNMQSSVRRRQAEPSFDCKNCGKKYTLKNNLLRHTRLECGKEPQFPCPFCPHRSKRNDRLMQHVSSQHKEQLYAGRLEMPILQ</sequence>
<evidence type="ECO:0000256" key="2">
    <source>
        <dbReference type="SAM" id="MobiDB-lite"/>
    </source>
</evidence>
<dbReference type="EMBL" id="JAHWGI010000440">
    <property type="protein sequence ID" value="KAK3915491.1"/>
    <property type="molecule type" value="Genomic_DNA"/>
</dbReference>
<dbReference type="AlphaFoldDB" id="A0AAE1H611"/>
<dbReference type="Gene3D" id="3.30.160.60">
    <property type="entry name" value="Classic Zinc Finger"/>
    <property type="match status" value="1"/>
</dbReference>
<keyword evidence="1" id="KW-0479">Metal-binding</keyword>
<reference evidence="4" key="2">
    <citation type="journal article" date="2023" name="BMC Genomics">
        <title>Pest status, molecular evolution, and epigenetic factors derived from the genome assembly of Frankliniella fusca, a thysanopteran phytovirus vector.</title>
        <authorList>
            <person name="Catto M.A."/>
            <person name="Labadie P.E."/>
            <person name="Jacobson A.L."/>
            <person name="Kennedy G.G."/>
            <person name="Srinivasan R."/>
            <person name="Hunt B.G."/>
        </authorList>
    </citation>
    <scope>NUCLEOTIDE SEQUENCE</scope>
    <source>
        <strain evidence="4">PL_HMW_Pooled</strain>
    </source>
</reference>
<dbReference type="GO" id="GO:0008270">
    <property type="term" value="F:zinc ion binding"/>
    <property type="evidence" value="ECO:0007669"/>
    <property type="project" value="UniProtKB-KW"/>
</dbReference>
<dbReference type="PROSITE" id="PS50157">
    <property type="entry name" value="ZINC_FINGER_C2H2_2"/>
    <property type="match status" value="1"/>
</dbReference>
<organism evidence="4 5">
    <name type="scientific">Frankliniella fusca</name>
    <dbReference type="NCBI Taxonomy" id="407009"/>
    <lineage>
        <taxon>Eukaryota</taxon>
        <taxon>Metazoa</taxon>
        <taxon>Ecdysozoa</taxon>
        <taxon>Arthropoda</taxon>
        <taxon>Hexapoda</taxon>
        <taxon>Insecta</taxon>
        <taxon>Pterygota</taxon>
        <taxon>Neoptera</taxon>
        <taxon>Paraneoptera</taxon>
        <taxon>Thysanoptera</taxon>
        <taxon>Terebrantia</taxon>
        <taxon>Thripoidea</taxon>
        <taxon>Thripidae</taxon>
        <taxon>Frankliniella</taxon>
    </lineage>
</organism>
<gene>
    <name evidence="4" type="ORF">KUF71_005798</name>
</gene>
<feature type="region of interest" description="Disordered" evidence="2">
    <location>
        <begin position="27"/>
        <end position="52"/>
    </location>
</feature>
<dbReference type="SUPFAM" id="SSF57667">
    <property type="entry name" value="beta-beta-alpha zinc fingers"/>
    <property type="match status" value="1"/>
</dbReference>
<evidence type="ECO:0000313" key="4">
    <source>
        <dbReference type="EMBL" id="KAK3915491.1"/>
    </source>
</evidence>
<proteinExistence type="predicted"/>